<dbReference type="Gene3D" id="3.90.79.10">
    <property type="entry name" value="Nucleoside Triphosphate Pyrophosphohydrolase"/>
    <property type="match status" value="1"/>
</dbReference>
<evidence type="ECO:0000313" key="4">
    <source>
        <dbReference type="Proteomes" id="UP001201161"/>
    </source>
</evidence>
<accession>A0ABS9HFG6</accession>
<feature type="domain" description="Nudix hydrolase" evidence="2">
    <location>
        <begin position="45"/>
        <end position="178"/>
    </location>
</feature>
<dbReference type="InterPro" id="IPR015797">
    <property type="entry name" value="NUDIX_hydrolase-like_dom_sf"/>
</dbReference>
<dbReference type="PANTHER" id="PTHR43736">
    <property type="entry name" value="ADP-RIBOSE PYROPHOSPHATASE"/>
    <property type="match status" value="1"/>
</dbReference>
<dbReference type="Proteomes" id="UP001201161">
    <property type="component" value="Unassembled WGS sequence"/>
</dbReference>
<sequence length="182" mass="19925">MTLHSDARAVLAGWVPPSARDAELRDRFVAHLDAHPDGTTRACLPDHLTAGTIVLTPEADAVLLNHHAKAKVWLAFGGHCEPTDTTLAGVALREAHEESGLADLDFDPVPLDLDEHEVLFCSPGTAVHHLDVRFVATARRDGSHAVSDESLDVRWWPVDDLPEIYPDMRRLIGDAVARLTTR</sequence>
<evidence type="ECO:0000259" key="2">
    <source>
        <dbReference type="PROSITE" id="PS51462"/>
    </source>
</evidence>
<dbReference type="PANTHER" id="PTHR43736:SF1">
    <property type="entry name" value="DIHYDRONEOPTERIN TRIPHOSPHATE DIPHOSPHATASE"/>
    <property type="match status" value="1"/>
</dbReference>
<keyword evidence="4" id="KW-1185">Reference proteome</keyword>
<comment type="similarity">
    <text evidence="1">Belongs to the Nudix hydrolase family.</text>
</comment>
<dbReference type="InterPro" id="IPR000086">
    <property type="entry name" value="NUDIX_hydrolase_dom"/>
</dbReference>
<dbReference type="Pfam" id="PF00293">
    <property type="entry name" value="NUDIX"/>
    <property type="match status" value="1"/>
</dbReference>
<evidence type="ECO:0000256" key="1">
    <source>
        <dbReference type="ARBA" id="ARBA00005582"/>
    </source>
</evidence>
<gene>
    <name evidence="3" type="ORF">L2K70_19910</name>
</gene>
<protein>
    <submittedName>
        <fullName evidence="3">NUDIX domain-containing protein</fullName>
    </submittedName>
</protein>
<organism evidence="3 4">
    <name type="scientific">Nocardioides potassii</name>
    <dbReference type="NCBI Taxonomy" id="2911371"/>
    <lineage>
        <taxon>Bacteria</taxon>
        <taxon>Bacillati</taxon>
        <taxon>Actinomycetota</taxon>
        <taxon>Actinomycetes</taxon>
        <taxon>Propionibacteriales</taxon>
        <taxon>Nocardioidaceae</taxon>
        <taxon>Nocardioides</taxon>
    </lineage>
</organism>
<dbReference type="CDD" id="cd03674">
    <property type="entry name" value="NUDIX_Hydrolase"/>
    <property type="match status" value="1"/>
</dbReference>
<dbReference type="SUPFAM" id="SSF55811">
    <property type="entry name" value="Nudix"/>
    <property type="match status" value="1"/>
</dbReference>
<dbReference type="PROSITE" id="PS51462">
    <property type="entry name" value="NUDIX"/>
    <property type="match status" value="1"/>
</dbReference>
<reference evidence="3 4" key="1">
    <citation type="submission" date="2022-01" db="EMBL/GenBank/DDBJ databases">
        <title>Nocardioides sp. nov., an actinomycete isolated from mining soil.</title>
        <authorList>
            <person name="Liu L."/>
        </authorList>
    </citation>
    <scope>NUCLEOTIDE SEQUENCE [LARGE SCALE GENOMIC DNA]</scope>
    <source>
        <strain evidence="3 4">KLBMP 9356</strain>
    </source>
</reference>
<proteinExistence type="inferred from homology"/>
<comment type="caution">
    <text evidence="3">The sequence shown here is derived from an EMBL/GenBank/DDBJ whole genome shotgun (WGS) entry which is preliminary data.</text>
</comment>
<dbReference type="EMBL" id="JAKJHZ010000012">
    <property type="protein sequence ID" value="MCF6379885.1"/>
    <property type="molecule type" value="Genomic_DNA"/>
</dbReference>
<evidence type="ECO:0000313" key="3">
    <source>
        <dbReference type="EMBL" id="MCF6379885.1"/>
    </source>
</evidence>
<dbReference type="RefSeq" id="WP_236405104.1">
    <property type="nucleotide sequence ID" value="NZ_JAKJHZ010000012.1"/>
</dbReference>
<name>A0ABS9HFG6_9ACTN</name>